<evidence type="ECO:0000313" key="3">
    <source>
        <dbReference type="Proteomes" id="UP001602287"/>
    </source>
</evidence>
<evidence type="ECO:0000313" key="2">
    <source>
        <dbReference type="EMBL" id="MFF5201755.1"/>
    </source>
</evidence>
<reference evidence="2 3" key="1">
    <citation type="submission" date="2024-10" db="EMBL/GenBank/DDBJ databases">
        <title>The Natural Products Discovery Center: Release of the First 8490 Sequenced Strains for Exploring Actinobacteria Biosynthetic Diversity.</title>
        <authorList>
            <person name="Kalkreuter E."/>
            <person name="Kautsar S.A."/>
            <person name="Yang D."/>
            <person name="Bader C.D."/>
            <person name="Teijaro C.N."/>
            <person name="Fluegel L."/>
            <person name="Davis C.M."/>
            <person name="Simpson J.R."/>
            <person name="Lauterbach L."/>
            <person name="Steele A.D."/>
            <person name="Gui C."/>
            <person name="Meng S."/>
            <person name="Li G."/>
            <person name="Viehrig K."/>
            <person name="Ye F."/>
            <person name="Su P."/>
            <person name="Kiefer A.F."/>
            <person name="Nichols A."/>
            <person name="Cepeda A.J."/>
            <person name="Yan W."/>
            <person name="Fan B."/>
            <person name="Jiang Y."/>
            <person name="Adhikari A."/>
            <person name="Zheng C.-J."/>
            <person name="Schuster L."/>
            <person name="Cowan T.M."/>
            <person name="Smanski M.J."/>
            <person name="Chevrette M.G."/>
            <person name="De Carvalho L.P.S."/>
            <person name="Shen B."/>
        </authorList>
    </citation>
    <scope>NUCLEOTIDE SEQUENCE [LARGE SCALE GENOMIC DNA]</scope>
    <source>
        <strain evidence="2 3">NPDC000140</strain>
    </source>
</reference>
<feature type="coiled-coil region" evidence="1">
    <location>
        <begin position="62"/>
        <end position="96"/>
    </location>
</feature>
<sequence>MARTVKVELLLEAARYIRGGRQAAKTTKGVTDAVGDLGDASTETSAKTEHLGDELGSLARDARRLDRQIDQTKDGIRELARQIAATSDAAERAQLNKKLNLEGRTQRQLIKLRDLIEVDGAGSLGGELAEQVSVSFAARLGPLIARAPMAGMNPAALAIAAPLAAGAALTVGTAMAGAIVGGVGIGGVVGGMKLAAKDPAVKAAGAGLGTDLGAMLGRASAAFVPETLGAIDIVRQRTLAMEPDFRRAFNGAARYVYPLTDALMDAGQNAMPGVIAAIEHAGPVVDALGDGLRDLGSAVGDSLSHLSQYADEGARALDVLFFVVENGLRSTAAMIGGMAELYGWAEKLGAVMTGRLDRLGALVAADNAAEQSSRGLGGAFDDVRNAARGANREADEMIDVLTTLNGLQLSVNDAERSFQRAIDDARESFTGKTRDLVGATEKGREYGANLDEIATKARNSGQAIFDQSGNVALANAKIEEGRAALYRQAVQYGRTDQEARDYVNSVLSIPQSWTTKVDMKAEAALREAKALRSVIQSLKDRNITIGVYWKSNGDLKVPGGTILKNERGGLYEHADVGLLREAQIASPRGPARYAWAEPATGGELFAPKYGDMNRTRALVGHAVENWWGGWQNFLPPAPAGPAKTAAPASGSIQVNLRAYSDRFSLSQVMSDLEMRGVH</sequence>
<evidence type="ECO:0000256" key="1">
    <source>
        <dbReference type="SAM" id="Coils"/>
    </source>
</evidence>
<dbReference type="RefSeq" id="WP_387221326.1">
    <property type="nucleotide sequence ID" value="NZ_JBIAZM010000007.1"/>
</dbReference>
<name>A0ABW6VWL4_9ACTN</name>
<keyword evidence="3" id="KW-1185">Reference proteome</keyword>
<dbReference type="EMBL" id="JBIAZM010000007">
    <property type="protein sequence ID" value="MFF5201755.1"/>
    <property type="molecule type" value="Genomic_DNA"/>
</dbReference>
<organism evidence="2 3">
    <name type="scientific">Micromonospora parva</name>
    <dbReference type="NCBI Taxonomy" id="1464048"/>
    <lineage>
        <taxon>Bacteria</taxon>
        <taxon>Bacillati</taxon>
        <taxon>Actinomycetota</taxon>
        <taxon>Actinomycetes</taxon>
        <taxon>Micromonosporales</taxon>
        <taxon>Micromonosporaceae</taxon>
        <taxon>Micromonospora</taxon>
    </lineage>
</organism>
<accession>A0ABW6VWL4</accession>
<keyword evidence="1" id="KW-0175">Coiled coil</keyword>
<protein>
    <submittedName>
        <fullName evidence="2">Uncharacterized protein</fullName>
    </submittedName>
</protein>
<gene>
    <name evidence="2" type="ORF">ACFY3B_19350</name>
</gene>
<proteinExistence type="predicted"/>
<comment type="caution">
    <text evidence="2">The sequence shown here is derived from an EMBL/GenBank/DDBJ whole genome shotgun (WGS) entry which is preliminary data.</text>
</comment>
<dbReference type="Proteomes" id="UP001602287">
    <property type="component" value="Unassembled WGS sequence"/>
</dbReference>